<dbReference type="Pfam" id="PF00296">
    <property type="entry name" value="Bac_luciferase"/>
    <property type="match status" value="1"/>
</dbReference>
<keyword evidence="2" id="KW-0503">Monooxygenase</keyword>
<dbReference type="InterPro" id="IPR011251">
    <property type="entry name" value="Luciferase-like_dom"/>
</dbReference>
<dbReference type="PANTHER" id="PTHR30137">
    <property type="entry name" value="LUCIFERASE-LIKE MONOOXYGENASE"/>
    <property type="match status" value="1"/>
</dbReference>
<dbReference type="SUPFAM" id="SSF51679">
    <property type="entry name" value="Bacterial luciferase-like"/>
    <property type="match status" value="1"/>
</dbReference>
<dbReference type="GO" id="GO:0016705">
    <property type="term" value="F:oxidoreductase activity, acting on paired donors, with incorporation or reduction of molecular oxygen"/>
    <property type="evidence" value="ECO:0007669"/>
    <property type="project" value="InterPro"/>
</dbReference>
<feature type="domain" description="Luciferase-like" evidence="3">
    <location>
        <begin position="36"/>
        <end position="347"/>
    </location>
</feature>
<proteinExistence type="predicted"/>
<dbReference type="AlphaFoldDB" id="A0A170QAX4"/>
<dbReference type="Gene3D" id="3.20.20.30">
    <property type="entry name" value="Luciferase-like domain"/>
    <property type="match status" value="1"/>
</dbReference>
<evidence type="ECO:0000313" key="4">
    <source>
        <dbReference type="EMBL" id="CUV03353.1"/>
    </source>
</evidence>
<dbReference type="PANTHER" id="PTHR30137:SF8">
    <property type="entry name" value="BLR5498 PROTEIN"/>
    <property type="match status" value="1"/>
</dbReference>
<protein>
    <submittedName>
        <fullName evidence="4">Luciferase family protein</fullName>
    </submittedName>
</protein>
<evidence type="ECO:0000259" key="3">
    <source>
        <dbReference type="Pfam" id="PF00296"/>
    </source>
</evidence>
<accession>A0A170QAX4</accession>
<dbReference type="GO" id="GO:0005829">
    <property type="term" value="C:cytosol"/>
    <property type="evidence" value="ECO:0007669"/>
    <property type="project" value="TreeGrafter"/>
</dbReference>
<keyword evidence="1" id="KW-0560">Oxidoreductase</keyword>
<dbReference type="InterPro" id="IPR050766">
    <property type="entry name" value="Bact_Lucif_Oxidored"/>
</dbReference>
<dbReference type="GO" id="GO:0004497">
    <property type="term" value="F:monooxygenase activity"/>
    <property type="evidence" value="ECO:0007669"/>
    <property type="project" value="UniProtKB-KW"/>
</dbReference>
<name>A0A170QAX4_9ZZZZ</name>
<evidence type="ECO:0000256" key="2">
    <source>
        <dbReference type="ARBA" id="ARBA00023033"/>
    </source>
</evidence>
<sequence>MFLMRFTERAYTAYTEEAVRNSPNEAVRLTFSNSNFDPKVGARQYNEYLDEYEYCEEAGFDGLMLNEHHNTPTCLGATMNLEAAILARNTKKPKIVLMGNPLPTFENPLRIAEEIAEIDMISNGRVVSGFVRGTGVESLAANINPLHNRERFEEAHDLIIKTWTTPGPFRWEGKHYHFRVVNPFQTPLQKPHPPVWIPGLGSPQTLVWAAERGYPYIYLETDPQGTQDMISIYTETARENGYEPGPENFGYLCRIHVQDTDEKAYESAKGFLTGNVGVGRVPMPKDYMLPVGYSGNRDDPARARYQGRIRKDQFLGLGLETASYDEILDSNRWIVGSPETVIRKLRETLSVIRPGILGVWTNDGDTTHADTMRCLELMGQEVLPAIREIGAELELTDPFQKAAAATA</sequence>
<evidence type="ECO:0000256" key="1">
    <source>
        <dbReference type="ARBA" id="ARBA00023002"/>
    </source>
</evidence>
<organism evidence="4">
    <name type="scientific">hydrothermal vent metagenome</name>
    <dbReference type="NCBI Taxonomy" id="652676"/>
    <lineage>
        <taxon>unclassified sequences</taxon>
        <taxon>metagenomes</taxon>
        <taxon>ecological metagenomes</taxon>
    </lineage>
</organism>
<gene>
    <name evidence="4" type="ORF">MGWOODY_Clf2830</name>
</gene>
<reference evidence="4" key="1">
    <citation type="submission" date="2015-10" db="EMBL/GenBank/DDBJ databases">
        <authorList>
            <person name="Gilbert D.G."/>
        </authorList>
    </citation>
    <scope>NUCLEOTIDE SEQUENCE</scope>
</reference>
<dbReference type="InterPro" id="IPR036661">
    <property type="entry name" value="Luciferase-like_sf"/>
</dbReference>
<dbReference type="EMBL" id="FAXA01000395">
    <property type="protein sequence ID" value="CUV03353.1"/>
    <property type="molecule type" value="Genomic_DNA"/>
</dbReference>